<feature type="compositionally biased region" description="Basic and acidic residues" evidence="1">
    <location>
        <begin position="1"/>
        <end position="28"/>
    </location>
</feature>
<protein>
    <submittedName>
        <fullName evidence="2">Uncharacterized protein</fullName>
    </submittedName>
</protein>
<organism evidence="2 3">
    <name type="scientific">Muraenolepis orangiensis</name>
    <name type="common">Patagonian moray cod</name>
    <dbReference type="NCBI Taxonomy" id="630683"/>
    <lineage>
        <taxon>Eukaryota</taxon>
        <taxon>Metazoa</taxon>
        <taxon>Chordata</taxon>
        <taxon>Craniata</taxon>
        <taxon>Vertebrata</taxon>
        <taxon>Euteleostomi</taxon>
        <taxon>Actinopterygii</taxon>
        <taxon>Neopterygii</taxon>
        <taxon>Teleostei</taxon>
        <taxon>Neoteleostei</taxon>
        <taxon>Acanthomorphata</taxon>
        <taxon>Zeiogadaria</taxon>
        <taxon>Gadariae</taxon>
        <taxon>Gadiformes</taxon>
        <taxon>Muraenolepidoidei</taxon>
        <taxon>Muraenolepididae</taxon>
        <taxon>Muraenolepis</taxon>
    </lineage>
</organism>
<sequence>MEEEKVRGEGGRDGESVKGGRERERERKEEEEEREEGGRGEGGREEESQWRKRSKIKEERGEEKERWALLSPLLRLDGSFTPRSVGWCRGNATTM</sequence>
<dbReference type="Proteomes" id="UP001148018">
    <property type="component" value="Unassembled WGS sequence"/>
</dbReference>
<feature type="region of interest" description="Disordered" evidence="1">
    <location>
        <begin position="1"/>
        <end position="65"/>
    </location>
</feature>
<accession>A0A9Q0IP14</accession>
<comment type="caution">
    <text evidence="2">The sequence shown here is derived from an EMBL/GenBank/DDBJ whole genome shotgun (WGS) entry which is preliminary data.</text>
</comment>
<evidence type="ECO:0000256" key="1">
    <source>
        <dbReference type="SAM" id="MobiDB-lite"/>
    </source>
</evidence>
<dbReference type="EMBL" id="JANIIK010000043">
    <property type="protein sequence ID" value="KAJ3605574.1"/>
    <property type="molecule type" value="Genomic_DNA"/>
</dbReference>
<proteinExistence type="predicted"/>
<evidence type="ECO:0000313" key="2">
    <source>
        <dbReference type="EMBL" id="KAJ3605574.1"/>
    </source>
</evidence>
<feature type="compositionally biased region" description="Basic and acidic residues" evidence="1">
    <location>
        <begin position="36"/>
        <end position="65"/>
    </location>
</feature>
<keyword evidence="3" id="KW-1185">Reference proteome</keyword>
<gene>
    <name evidence="2" type="ORF">NHX12_027619</name>
</gene>
<evidence type="ECO:0000313" key="3">
    <source>
        <dbReference type="Proteomes" id="UP001148018"/>
    </source>
</evidence>
<name>A0A9Q0IP14_9TELE</name>
<reference evidence="2" key="1">
    <citation type="submission" date="2022-07" db="EMBL/GenBank/DDBJ databases">
        <title>Chromosome-level genome of Muraenolepis orangiensis.</title>
        <authorList>
            <person name="Kim J."/>
        </authorList>
    </citation>
    <scope>NUCLEOTIDE SEQUENCE</scope>
    <source>
        <strain evidence="2">KU_S4_2022</strain>
        <tissue evidence="2">Muscle</tissue>
    </source>
</reference>
<dbReference type="AlphaFoldDB" id="A0A9Q0IP14"/>